<feature type="region of interest" description="Disordered" evidence="1">
    <location>
        <begin position="1"/>
        <end position="22"/>
    </location>
</feature>
<proteinExistence type="predicted"/>
<reference evidence="2" key="1">
    <citation type="submission" date="2015-04" db="UniProtKB">
        <authorList>
            <consortium name="EnsemblPlants"/>
        </authorList>
    </citation>
    <scope>IDENTIFICATION</scope>
</reference>
<dbReference type="EnsemblPlants" id="OPUNC11G10280.1">
    <property type="protein sequence ID" value="OPUNC11G10280.1"/>
    <property type="gene ID" value="OPUNC11G10280"/>
</dbReference>
<keyword evidence="3" id="KW-1185">Reference proteome</keyword>
<evidence type="ECO:0000256" key="1">
    <source>
        <dbReference type="SAM" id="MobiDB-lite"/>
    </source>
</evidence>
<sequence>MNQRSNSLQMLLKEESPSDEDDNFIFEPIETIFNDNNEEPKRGGFVFGHVVINRERLADKTIHNQLQEDLIEHLWYRHGDQY</sequence>
<dbReference type="Proteomes" id="UP000026962">
    <property type="component" value="Chromosome 11"/>
</dbReference>
<name>A0A0E0MF33_ORYPU</name>
<reference evidence="2" key="2">
    <citation type="submission" date="2018-05" db="EMBL/GenBank/DDBJ databases">
        <title>OpunRS2 (Oryza punctata Reference Sequence Version 2).</title>
        <authorList>
            <person name="Zhang J."/>
            <person name="Kudrna D."/>
            <person name="Lee S."/>
            <person name="Talag J."/>
            <person name="Welchert J."/>
            <person name="Wing R.A."/>
        </authorList>
    </citation>
    <scope>NUCLEOTIDE SEQUENCE [LARGE SCALE GENOMIC DNA]</scope>
</reference>
<evidence type="ECO:0000313" key="2">
    <source>
        <dbReference type="EnsemblPlants" id="OPUNC11G10280.1"/>
    </source>
</evidence>
<dbReference type="HOGENOM" id="CLU_176559_0_0_1"/>
<organism evidence="2">
    <name type="scientific">Oryza punctata</name>
    <name type="common">Red rice</name>
    <dbReference type="NCBI Taxonomy" id="4537"/>
    <lineage>
        <taxon>Eukaryota</taxon>
        <taxon>Viridiplantae</taxon>
        <taxon>Streptophyta</taxon>
        <taxon>Embryophyta</taxon>
        <taxon>Tracheophyta</taxon>
        <taxon>Spermatophyta</taxon>
        <taxon>Magnoliopsida</taxon>
        <taxon>Liliopsida</taxon>
        <taxon>Poales</taxon>
        <taxon>Poaceae</taxon>
        <taxon>BOP clade</taxon>
        <taxon>Oryzoideae</taxon>
        <taxon>Oryzeae</taxon>
        <taxon>Oryzinae</taxon>
        <taxon>Oryza</taxon>
    </lineage>
</organism>
<protein>
    <submittedName>
        <fullName evidence="2">Uncharacterized protein</fullName>
    </submittedName>
</protein>
<evidence type="ECO:0000313" key="3">
    <source>
        <dbReference type="Proteomes" id="UP000026962"/>
    </source>
</evidence>
<dbReference type="Gramene" id="OPUNC11G10280.1">
    <property type="protein sequence ID" value="OPUNC11G10280.1"/>
    <property type="gene ID" value="OPUNC11G10280"/>
</dbReference>
<accession>A0A0E0MF33</accession>
<dbReference type="AlphaFoldDB" id="A0A0E0MF33"/>